<organism evidence="2 3">
    <name type="scientific">Cochliobolus carbonum (strain 26-R-13)</name>
    <name type="common">Maize leaf spot fungus</name>
    <name type="synonym">Bipolaris zeicola</name>
    <dbReference type="NCBI Taxonomy" id="930089"/>
    <lineage>
        <taxon>Eukaryota</taxon>
        <taxon>Fungi</taxon>
        <taxon>Dikarya</taxon>
        <taxon>Ascomycota</taxon>
        <taxon>Pezizomycotina</taxon>
        <taxon>Dothideomycetes</taxon>
        <taxon>Pleosporomycetidae</taxon>
        <taxon>Pleosporales</taxon>
        <taxon>Pleosporineae</taxon>
        <taxon>Pleosporaceae</taxon>
        <taxon>Bipolaris</taxon>
    </lineage>
</organism>
<dbReference type="EMBL" id="KI964585">
    <property type="protein sequence ID" value="EUC34828.1"/>
    <property type="molecule type" value="Genomic_DNA"/>
</dbReference>
<keyword evidence="3" id="KW-1185">Reference proteome</keyword>
<evidence type="ECO:0000256" key="1">
    <source>
        <dbReference type="SAM" id="MobiDB-lite"/>
    </source>
</evidence>
<proteinExistence type="predicted"/>
<dbReference type="eggNOG" id="ENOG502SZN2">
    <property type="taxonomic scope" value="Eukaryota"/>
</dbReference>
<dbReference type="AlphaFoldDB" id="W6YA32"/>
<gene>
    <name evidence="2" type="ORF">COCCADRAFT_3914</name>
</gene>
<evidence type="ECO:0000313" key="3">
    <source>
        <dbReference type="Proteomes" id="UP000053841"/>
    </source>
</evidence>
<feature type="compositionally biased region" description="Basic and acidic residues" evidence="1">
    <location>
        <begin position="143"/>
        <end position="157"/>
    </location>
</feature>
<dbReference type="KEGG" id="bze:COCCADRAFT_3914"/>
<dbReference type="Proteomes" id="UP000053841">
    <property type="component" value="Unassembled WGS sequence"/>
</dbReference>
<dbReference type="OrthoDB" id="2532734at2759"/>
<sequence>MASPSDSQQQKQPPNFNALLQYLQSQTEPTDTETATLATDIQKLDVSEETTEQDKVNAYVAEFLYIGGPEVLAGKKSDKQNVLSTHKANLTLHLAAGITDKIAKESSDSTASSHGMHDTGNMQHAEAFKSKGPVIAQNLPEPASKEELKKRAEELNK</sequence>
<dbReference type="RefSeq" id="XP_007710879.1">
    <property type="nucleotide sequence ID" value="XM_007712689.1"/>
</dbReference>
<name>W6YA32_COCC2</name>
<protein>
    <submittedName>
        <fullName evidence="2">Uncharacterized protein</fullName>
    </submittedName>
</protein>
<reference evidence="2 3" key="1">
    <citation type="journal article" date="2013" name="PLoS Genet.">
        <title>Comparative genome structure, secondary metabolite, and effector coding capacity across Cochliobolus pathogens.</title>
        <authorList>
            <person name="Condon B.J."/>
            <person name="Leng Y."/>
            <person name="Wu D."/>
            <person name="Bushley K.E."/>
            <person name="Ohm R.A."/>
            <person name="Otillar R."/>
            <person name="Martin J."/>
            <person name="Schackwitz W."/>
            <person name="Grimwood J."/>
            <person name="MohdZainudin N."/>
            <person name="Xue C."/>
            <person name="Wang R."/>
            <person name="Manning V.A."/>
            <person name="Dhillon B."/>
            <person name="Tu Z.J."/>
            <person name="Steffenson B.J."/>
            <person name="Salamov A."/>
            <person name="Sun H."/>
            <person name="Lowry S."/>
            <person name="LaButti K."/>
            <person name="Han J."/>
            <person name="Copeland A."/>
            <person name="Lindquist E."/>
            <person name="Barry K."/>
            <person name="Schmutz J."/>
            <person name="Baker S.E."/>
            <person name="Ciuffetti L.M."/>
            <person name="Grigoriev I.V."/>
            <person name="Zhong S."/>
            <person name="Turgeon B.G."/>
        </authorList>
    </citation>
    <scope>NUCLEOTIDE SEQUENCE [LARGE SCALE GENOMIC DNA]</scope>
    <source>
        <strain evidence="2 3">26-R-13</strain>
    </source>
</reference>
<dbReference type="HOGENOM" id="CLU_122020_0_0_1"/>
<feature type="region of interest" description="Disordered" evidence="1">
    <location>
        <begin position="103"/>
        <end position="157"/>
    </location>
</feature>
<evidence type="ECO:0000313" key="2">
    <source>
        <dbReference type="EMBL" id="EUC34828.1"/>
    </source>
</evidence>
<dbReference type="GeneID" id="19148923"/>
<accession>W6YA32</accession>